<evidence type="ECO:0000313" key="4">
    <source>
        <dbReference type="Proteomes" id="UP001150569"/>
    </source>
</evidence>
<comment type="caution">
    <text evidence="2">The sequence shown here is derived from an EMBL/GenBank/DDBJ whole genome shotgun (WGS) entry which is preliminary data.</text>
</comment>
<evidence type="ECO:0000259" key="1">
    <source>
        <dbReference type="Pfam" id="PF16860"/>
    </source>
</evidence>
<name>A0A9W7ZW56_9FUNG</name>
<dbReference type="AlphaFoldDB" id="A0A9W7ZW56"/>
<dbReference type="InterPro" id="IPR052848">
    <property type="entry name" value="CHCH_domain-containing_protein"/>
</dbReference>
<dbReference type="GO" id="GO:0045333">
    <property type="term" value="P:cellular respiration"/>
    <property type="evidence" value="ECO:0007669"/>
    <property type="project" value="TreeGrafter"/>
</dbReference>
<feature type="domain" description="IMS import disulfide relay-system CHCH-CHCH-like Cx9C" evidence="1">
    <location>
        <begin position="5"/>
        <end position="49"/>
    </location>
</feature>
<protein>
    <recommendedName>
        <fullName evidence="1">IMS import disulfide relay-system CHCH-CHCH-like Cx9C domain-containing protein</fullName>
    </recommendedName>
</protein>
<organism evidence="2 4">
    <name type="scientific">Tieghemiomyces parasiticus</name>
    <dbReference type="NCBI Taxonomy" id="78921"/>
    <lineage>
        <taxon>Eukaryota</taxon>
        <taxon>Fungi</taxon>
        <taxon>Fungi incertae sedis</taxon>
        <taxon>Zoopagomycota</taxon>
        <taxon>Kickxellomycotina</taxon>
        <taxon>Dimargaritomycetes</taxon>
        <taxon>Dimargaritales</taxon>
        <taxon>Dimargaritaceae</taxon>
        <taxon>Tieghemiomyces</taxon>
    </lineage>
</organism>
<dbReference type="Proteomes" id="UP001150569">
    <property type="component" value="Unassembled WGS sequence"/>
</dbReference>
<dbReference type="EMBL" id="JANBPT010000417">
    <property type="protein sequence ID" value="KAJ1921481.1"/>
    <property type="molecule type" value="Genomic_DNA"/>
</dbReference>
<dbReference type="Pfam" id="PF16860">
    <property type="entry name" value="CX9C"/>
    <property type="match status" value="1"/>
</dbReference>
<dbReference type="PANTHER" id="PTHR47106:SF1">
    <property type="entry name" value="COILED-COIL-HELIX-COILED-COIL-HELIX DOMAIN-CONTAINING PROTEIN 5"/>
    <property type="match status" value="1"/>
</dbReference>
<sequence>MDETLDQVVKHCGPQLLAYNSCVHDNPKDWYTTCVQQRHALTQCSEEHVTLLKTVKQKCSAVITVYDRCVKEHDDTPDKCVQALLDLYRCTQNAAQKQE</sequence>
<evidence type="ECO:0000313" key="2">
    <source>
        <dbReference type="EMBL" id="KAJ1915169.1"/>
    </source>
</evidence>
<accession>A0A9W7ZW56</accession>
<evidence type="ECO:0000313" key="3">
    <source>
        <dbReference type="EMBL" id="KAJ1921481.1"/>
    </source>
</evidence>
<dbReference type="EMBL" id="JANBPT010000645">
    <property type="protein sequence ID" value="KAJ1915169.1"/>
    <property type="molecule type" value="Genomic_DNA"/>
</dbReference>
<keyword evidence="4" id="KW-1185">Reference proteome</keyword>
<dbReference type="InterPro" id="IPR031731">
    <property type="entry name" value="CX9C"/>
</dbReference>
<dbReference type="OrthoDB" id="2581252at2759"/>
<dbReference type="GO" id="GO:0005758">
    <property type="term" value="C:mitochondrial intermembrane space"/>
    <property type="evidence" value="ECO:0007669"/>
    <property type="project" value="TreeGrafter"/>
</dbReference>
<dbReference type="Gene3D" id="1.10.287.2900">
    <property type="match status" value="2"/>
</dbReference>
<proteinExistence type="predicted"/>
<gene>
    <name evidence="3" type="ORF">IWQ60_006756</name>
    <name evidence="2" type="ORF">IWQ60_008538</name>
</gene>
<reference evidence="2" key="1">
    <citation type="submission" date="2022-07" db="EMBL/GenBank/DDBJ databases">
        <title>Phylogenomic reconstructions and comparative analyses of Kickxellomycotina fungi.</title>
        <authorList>
            <person name="Reynolds N.K."/>
            <person name="Stajich J.E."/>
            <person name="Barry K."/>
            <person name="Grigoriev I.V."/>
            <person name="Crous P."/>
            <person name="Smith M.E."/>
        </authorList>
    </citation>
    <scope>NUCLEOTIDE SEQUENCE</scope>
    <source>
        <strain evidence="2">RSA 861</strain>
    </source>
</reference>
<dbReference type="PANTHER" id="PTHR47106">
    <property type="entry name" value="COILED-COIL-HELIX-COILED-COIL-HELIX DOMAIN-CONTAINING PROTEIN 5"/>
    <property type="match status" value="1"/>
</dbReference>